<evidence type="ECO:0000259" key="2">
    <source>
        <dbReference type="Pfam" id="PF00940"/>
    </source>
</evidence>
<accession>A0AAW0FED7</accession>
<sequence>MEANLEEDEEPSAKKKAPKPSLLDDKFIEMTELLPPVPKKGVFDVDRVKNSLYFFS</sequence>
<dbReference type="Pfam" id="PF00940">
    <property type="entry name" value="RNA_pol"/>
    <property type="match status" value="1"/>
</dbReference>
<dbReference type="AlphaFoldDB" id="A0AAW0FED7"/>
<dbReference type="EMBL" id="JASBNA010000094">
    <property type="protein sequence ID" value="KAK7677149.1"/>
    <property type="molecule type" value="Genomic_DNA"/>
</dbReference>
<evidence type="ECO:0000256" key="1">
    <source>
        <dbReference type="SAM" id="MobiDB-lite"/>
    </source>
</evidence>
<organism evidence="3 4">
    <name type="scientific">Cerrena zonata</name>
    <dbReference type="NCBI Taxonomy" id="2478898"/>
    <lineage>
        <taxon>Eukaryota</taxon>
        <taxon>Fungi</taxon>
        <taxon>Dikarya</taxon>
        <taxon>Basidiomycota</taxon>
        <taxon>Agaricomycotina</taxon>
        <taxon>Agaricomycetes</taxon>
        <taxon>Polyporales</taxon>
        <taxon>Cerrenaceae</taxon>
        <taxon>Cerrena</taxon>
    </lineage>
</organism>
<feature type="region of interest" description="Disordered" evidence="1">
    <location>
        <begin position="1"/>
        <end position="21"/>
    </location>
</feature>
<reference evidence="3 4" key="1">
    <citation type="submission" date="2022-09" db="EMBL/GenBank/DDBJ databases">
        <authorList>
            <person name="Palmer J.M."/>
        </authorList>
    </citation>
    <scope>NUCLEOTIDE SEQUENCE [LARGE SCALE GENOMIC DNA]</scope>
    <source>
        <strain evidence="3 4">DSM 7382</strain>
    </source>
</reference>
<evidence type="ECO:0000313" key="4">
    <source>
        <dbReference type="Proteomes" id="UP001385951"/>
    </source>
</evidence>
<protein>
    <recommendedName>
        <fullName evidence="2">DNA-directed RNA polymerase C-terminal domain-containing protein</fullName>
    </recommendedName>
</protein>
<proteinExistence type="predicted"/>
<keyword evidence="4" id="KW-1185">Reference proteome</keyword>
<dbReference type="InterPro" id="IPR046950">
    <property type="entry name" value="DNA-dir_Rpol_C_phage-type"/>
</dbReference>
<gene>
    <name evidence="3" type="ORF">QCA50_019858</name>
</gene>
<feature type="compositionally biased region" description="Acidic residues" evidence="1">
    <location>
        <begin position="1"/>
        <end position="10"/>
    </location>
</feature>
<evidence type="ECO:0000313" key="3">
    <source>
        <dbReference type="EMBL" id="KAK7677149.1"/>
    </source>
</evidence>
<name>A0AAW0FED7_9APHY</name>
<feature type="domain" description="DNA-directed RNA polymerase C-terminal" evidence="2">
    <location>
        <begin position="14"/>
        <end position="56"/>
    </location>
</feature>
<comment type="caution">
    <text evidence="3">The sequence shown here is derived from an EMBL/GenBank/DDBJ whole genome shotgun (WGS) entry which is preliminary data.</text>
</comment>
<dbReference type="Proteomes" id="UP001385951">
    <property type="component" value="Unassembled WGS sequence"/>
</dbReference>